<reference evidence="2 3" key="1">
    <citation type="journal article" date="2014" name="PLoS Genet.">
        <title>The Genome of Spironucleus salmonicida Highlights a Fish Pathogen Adapted to Fluctuating Environments.</title>
        <authorList>
            <person name="Xu F."/>
            <person name="Jerlstrom-Hultqvist J."/>
            <person name="Einarsson E."/>
            <person name="Astvaldsson A."/>
            <person name="Svard S.G."/>
            <person name="Andersson J.O."/>
        </authorList>
    </citation>
    <scope>NUCLEOTIDE SEQUENCE [LARGE SCALE GENOMIC DNA]</scope>
    <source>
        <strain evidence="2 3">ATCC 50377</strain>
    </source>
</reference>
<keyword evidence="3" id="KW-1185">Reference proteome</keyword>
<evidence type="ECO:0000313" key="3">
    <source>
        <dbReference type="Proteomes" id="UP000018208"/>
    </source>
</evidence>
<dbReference type="AlphaFoldDB" id="A0A9P8RUE9"/>
<organism evidence="2 3">
    <name type="scientific">Spironucleus salmonicida</name>
    <dbReference type="NCBI Taxonomy" id="348837"/>
    <lineage>
        <taxon>Eukaryota</taxon>
        <taxon>Metamonada</taxon>
        <taxon>Diplomonadida</taxon>
        <taxon>Hexamitidae</taxon>
        <taxon>Hexamitinae</taxon>
        <taxon>Spironucleus</taxon>
    </lineage>
</organism>
<protein>
    <submittedName>
        <fullName evidence="2">Uncharacterized protein</fullName>
    </submittedName>
</protein>
<dbReference type="GeneID" id="94302777"/>
<evidence type="ECO:0000256" key="1">
    <source>
        <dbReference type="SAM" id="MobiDB-lite"/>
    </source>
</evidence>
<feature type="compositionally biased region" description="Polar residues" evidence="1">
    <location>
        <begin position="257"/>
        <end position="275"/>
    </location>
</feature>
<feature type="region of interest" description="Disordered" evidence="1">
    <location>
        <begin position="252"/>
        <end position="284"/>
    </location>
</feature>
<proteinExistence type="predicted"/>
<dbReference type="Proteomes" id="UP000018208">
    <property type="component" value="Unassembled WGS sequence"/>
</dbReference>
<name>A0A9P8RUE9_9EUKA</name>
<gene>
    <name evidence="2" type="ORF">SS50377_28754</name>
</gene>
<dbReference type="KEGG" id="ssao:94302777"/>
<dbReference type="RefSeq" id="XP_067760150.1">
    <property type="nucleotide sequence ID" value="XM_067912508.1"/>
</dbReference>
<evidence type="ECO:0000313" key="2">
    <source>
        <dbReference type="EMBL" id="KAH0569377.1"/>
    </source>
</evidence>
<sequence length="540" mass="62308">MQPAVMQSVFVQKVKSKFQSKLCISLIASPKPITILSYTKVLRMTLNLSSQKEMLILNYYKIIKLQYQLHCIVDSELRGGIRFELSAHAYIHRVIFNLRDKCSICLRYAITNVQIILEKRIDGVHAGYPVHGEAHMAVGILIKNISLIMRYVDTGHIYVQYVHGGSITAAKSEDVFNLLERTSVPHKFMFLNPTFDYAFQNFNKDPTISIYEQVLDDSVAAANETFQLLRYRSPAQTESTNKEDESSIKEAIVEQDGGTQDDVSSTTQIESTTKKGNPPPQKSIWSRIQDRTKMLLMQVYTIKTISQENQCKAQENLKYQETCPMLIIVIPFNKKMCFTDSLDKARHKIFDFIVTFHGYPDLGLEKIDGCQVLPIECGHHVPEVLAEKVKAFTLNNVLQIGLDKKGAHLILDVNYKSQNWQYNLQKAEDLVKLQQQTEKDKNVKHAEILQSEKQKIVKHSFYKISCRQDCYTESFIEFLKINIPFNVFQIMDLILFKQNKSQTRLLKINQIQWNNFRNALILIFNSNHKAQLNLNWVVLQ</sequence>
<dbReference type="EMBL" id="AUWU02000020">
    <property type="protein sequence ID" value="KAH0569377.1"/>
    <property type="molecule type" value="Genomic_DNA"/>
</dbReference>
<accession>A0A9P8RUE9</accession>
<comment type="caution">
    <text evidence="2">The sequence shown here is derived from an EMBL/GenBank/DDBJ whole genome shotgun (WGS) entry which is preliminary data.</text>
</comment>